<gene>
    <name evidence="1" type="ORF">QBJ73_05315</name>
</gene>
<dbReference type="Proteomes" id="UP001244586">
    <property type="component" value="Chromosome"/>
</dbReference>
<name>A0AAJ6IDQ7_ACIJO</name>
<sequence>MTLLEQQVVPAAVLGKSVLRAAKLLSLSQSPLAIVLDMDVEAITQLQNQPELDPNGFVAQT</sequence>
<reference evidence="1 2" key="1">
    <citation type="submission" date="2023-04" db="EMBL/GenBank/DDBJ databases">
        <title>Acinetobacter johnsonii isolate AYTCM encoding NDM-1, OXA-58 and PER-1.</title>
        <authorList>
            <person name="Tian C."/>
            <person name="Wang S."/>
            <person name="Fan X."/>
            <person name="Xia D."/>
        </authorList>
    </citation>
    <scope>NUCLEOTIDE SEQUENCE [LARGE SCALE GENOMIC DNA]</scope>
    <source>
        <strain evidence="1 2">AYTCM</strain>
    </source>
</reference>
<proteinExistence type="predicted"/>
<evidence type="ECO:0000313" key="2">
    <source>
        <dbReference type="Proteomes" id="UP001244586"/>
    </source>
</evidence>
<keyword evidence="2" id="KW-1185">Reference proteome</keyword>
<dbReference type="RefSeq" id="WP_010327641.1">
    <property type="nucleotide sequence ID" value="NZ_CP037424.1"/>
</dbReference>
<protein>
    <submittedName>
        <fullName evidence="1">Uncharacterized protein</fullName>
    </submittedName>
</protein>
<accession>A0AAJ6IDQ7</accession>
<dbReference type="EMBL" id="CP121776">
    <property type="protein sequence ID" value="WMG19003.1"/>
    <property type="molecule type" value="Genomic_DNA"/>
</dbReference>
<organism evidence="1 2">
    <name type="scientific">Acinetobacter johnsonii</name>
    <dbReference type="NCBI Taxonomy" id="40214"/>
    <lineage>
        <taxon>Bacteria</taxon>
        <taxon>Pseudomonadati</taxon>
        <taxon>Pseudomonadota</taxon>
        <taxon>Gammaproteobacteria</taxon>
        <taxon>Moraxellales</taxon>
        <taxon>Moraxellaceae</taxon>
        <taxon>Acinetobacter</taxon>
    </lineage>
</organism>
<evidence type="ECO:0000313" key="1">
    <source>
        <dbReference type="EMBL" id="WMG19003.1"/>
    </source>
</evidence>
<dbReference type="AlphaFoldDB" id="A0AAJ6IDQ7"/>